<evidence type="ECO:0000313" key="1">
    <source>
        <dbReference type="EMBL" id="KAK2160825.1"/>
    </source>
</evidence>
<dbReference type="EMBL" id="JAODUO010001625">
    <property type="protein sequence ID" value="KAK2160825.1"/>
    <property type="molecule type" value="Genomic_DNA"/>
</dbReference>
<sequence>MRTVSSSEFALVSLAFHHMCGIYFGIFPCYSYASREVWTAWSACDSLPTSWLGNSGNTQAASLIFDCVSMNGCTRRDTTWMQLVQATLYSVLPRLRQVPFTACVVASACLLTSRLWTSAIKLLNVPDDIYHKTLDKIPQRITKTSLEDIPTMAVMARAIAVLKDGKAPGGDGIPAEVWKHGGDNMFSRLHQLITNAWEGKSRNHSVLQMGSSKVAYWLPRSSPSSYQQCSTRLSETWEMACRQSGDLFNIANVRVKTKTTRILMRELLFEDDSAQVAHSAEEMQKIVDALSDASKTFGLKFNIKKIEVLYQHKSTRTREEDTMVDGNKLNSVLEFTYLGSTISSNGCIDDEIQPRLVHSSADNARDSGTTTMCSCGLRQDIPCNRAVNPPMQSRELDSVQTTGEKLHAVMMRHLRSIIRITWMDKVRKKDIHERTGLEDLLIMKNSVGRNTS</sequence>
<evidence type="ECO:0000313" key="2">
    <source>
        <dbReference type="Proteomes" id="UP001209878"/>
    </source>
</evidence>
<comment type="caution">
    <text evidence="1">The sequence shown here is derived from an EMBL/GenBank/DDBJ whole genome shotgun (WGS) entry which is preliminary data.</text>
</comment>
<dbReference type="PANTHER" id="PTHR47027:SF20">
    <property type="entry name" value="REVERSE TRANSCRIPTASE-LIKE PROTEIN WITH RNA-DIRECTED DNA POLYMERASE DOMAIN"/>
    <property type="match status" value="1"/>
</dbReference>
<reference evidence="1" key="1">
    <citation type="journal article" date="2023" name="Mol. Biol. Evol.">
        <title>Third-Generation Sequencing Reveals the Adaptive Role of the Epigenome in Three Deep-Sea Polychaetes.</title>
        <authorList>
            <person name="Perez M."/>
            <person name="Aroh O."/>
            <person name="Sun Y."/>
            <person name="Lan Y."/>
            <person name="Juniper S.K."/>
            <person name="Young C.R."/>
            <person name="Angers B."/>
            <person name="Qian P.Y."/>
        </authorList>
    </citation>
    <scope>NUCLEOTIDE SEQUENCE</scope>
    <source>
        <strain evidence="1">R07B-5</strain>
    </source>
</reference>
<gene>
    <name evidence="1" type="ORF">NP493_1625g00009</name>
</gene>
<accession>A0AAD9N8J8</accession>
<protein>
    <recommendedName>
        <fullName evidence="3">Reverse transcriptase domain-containing protein</fullName>
    </recommendedName>
</protein>
<proteinExistence type="predicted"/>
<dbReference type="Proteomes" id="UP001209878">
    <property type="component" value="Unassembled WGS sequence"/>
</dbReference>
<dbReference type="PANTHER" id="PTHR47027">
    <property type="entry name" value="REVERSE TRANSCRIPTASE DOMAIN-CONTAINING PROTEIN"/>
    <property type="match status" value="1"/>
</dbReference>
<evidence type="ECO:0008006" key="3">
    <source>
        <dbReference type="Google" id="ProtNLM"/>
    </source>
</evidence>
<name>A0AAD9N8J8_RIDPI</name>
<keyword evidence="2" id="KW-1185">Reference proteome</keyword>
<organism evidence="1 2">
    <name type="scientific">Ridgeia piscesae</name>
    <name type="common">Tubeworm</name>
    <dbReference type="NCBI Taxonomy" id="27915"/>
    <lineage>
        <taxon>Eukaryota</taxon>
        <taxon>Metazoa</taxon>
        <taxon>Spiralia</taxon>
        <taxon>Lophotrochozoa</taxon>
        <taxon>Annelida</taxon>
        <taxon>Polychaeta</taxon>
        <taxon>Sedentaria</taxon>
        <taxon>Canalipalpata</taxon>
        <taxon>Sabellida</taxon>
        <taxon>Siboglinidae</taxon>
        <taxon>Ridgeia</taxon>
    </lineage>
</organism>
<dbReference type="AlphaFoldDB" id="A0AAD9N8J8"/>